<accession>A0A417XT35</accession>
<dbReference type="EMBL" id="QXGH01000046">
    <property type="protein sequence ID" value="RHW23486.1"/>
    <property type="molecule type" value="Genomic_DNA"/>
</dbReference>
<dbReference type="Pfam" id="PF08028">
    <property type="entry name" value="Acyl-CoA_dh_2"/>
    <property type="match status" value="1"/>
</dbReference>
<dbReference type="SUPFAM" id="SSF47203">
    <property type="entry name" value="Acyl-CoA dehydrogenase C-terminal domain-like"/>
    <property type="match status" value="1"/>
</dbReference>
<dbReference type="Gene3D" id="1.10.540.10">
    <property type="entry name" value="Acyl-CoA dehydrogenase/oxidase, N-terminal domain"/>
    <property type="match status" value="1"/>
</dbReference>
<keyword evidence="1" id="KW-0560">Oxidoreductase</keyword>
<evidence type="ECO:0000259" key="2">
    <source>
        <dbReference type="Pfam" id="PF08028"/>
    </source>
</evidence>
<proteinExistence type="predicted"/>
<dbReference type="Gene3D" id="1.20.140.10">
    <property type="entry name" value="Butyryl-CoA Dehydrogenase, subunit A, domain 3"/>
    <property type="match status" value="1"/>
</dbReference>
<feature type="domain" description="Acyl-CoA dehydrogenase C-terminal" evidence="2">
    <location>
        <begin position="215"/>
        <end position="333"/>
    </location>
</feature>
<comment type="caution">
    <text evidence="3">The sequence shown here is derived from an EMBL/GenBank/DDBJ whole genome shotgun (WGS) entry which is preliminary data.</text>
</comment>
<organism evidence="3 4">
    <name type="scientific">Nocardioides immobilis</name>
    <dbReference type="NCBI Taxonomy" id="2049295"/>
    <lineage>
        <taxon>Bacteria</taxon>
        <taxon>Bacillati</taxon>
        <taxon>Actinomycetota</taxon>
        <taxon>Actinomycetes</taxon>
        <taxon>Propionibacteriales</taxon>
        <taxon>Nocardioidaceae</taxon>
        <taxon>Nocardioides</taxon>
    </lineage>
</organism>
<evidence type="ECO:0000256" key="1">
    <source>
        <dbReference type="ARBA" id="ARBA00023002"/>
    </source>
</evidence>
<gene>
    <name evidence="3" type="ORF">D0Z08_29700</name>
</gene>
<dbReference type="InterPro" id="IPR013107">
    <property type="entry name" value="Acyl-CoA_DH_C"/>
</dbReference>
<name>A0A417XT35_9ACTN</name>
<reference evidence="3 4" key="1">
    <citation type="submission" date="2018-09" db="EMBL/GenBank/DDBJ databases">
        <title>Genome sequencing of Nocardioides immobilis CCTCC AB 2017083 for comparison to Nocardioides silvaticus.</title>
        <authorList>
            <person name="Li C."/>
            <person name="Wang G."/>
        </authorList>
    </citation>
    <scope>NUCLEOTIDE SEQUENCE [LARGE SCALE GENOMIC DNA]</scope>
    <source>
        <strain evidence="3 4">CCTCC AB 2017083</strain>
    </source>
</reference>
<dbReference type="AlphaFoldDB" id="A0A417XT35"/>
<evidence type="ECO:0000313" key="3">
    <source>
        <dbReference type="EMBL" id="RHW23486.1"/>
    </source>
</evidence>
<dbReference type="InterPro" id="IPR036250">
    <property type="entry name" value="AcylCo_DH-like_C"/>
</dbReference>
<dbReference type="RefSeq" id="WP_118928896.1">
    <property type="nucleotide sequence ID" value="NZ_QXGH01000046.1"/>
</dbReference>
<dbReference type="InterPro" id="IPR037069">
    <property type="entry name" value="AcylCoA_DH/ox_N_sf"/>
</dbReference>
<dbReference type="PIRSF" id="PIRSF016578">
    <property type="entry name" value="HsaA"/>
    <property type="match status" value="1"/>
</dbReference>
<protein>
    <recommendedName>
        <fullName evidence="2">Acyl-CoA dehydrogenase C-terminal domain-containing protein</fullName>
    </recommendedName>
</protein>
<keyword evidence="4" id="KW-1185">Reference proteome</keyword>
<dbReference type="Proteomes" id="UP000283644">
    <property type="component" value="Unassembled WGS sequence"/>
</dbReference>
<dbReference type="GO" id="GO:0050660">
    <property type="term" value="F:flavin adenine dinucleotide binding"/>
    <property type="evidence" value="ECO:0007669"/>
    <property type="project" value="InterPro"/>
</dbReference>
<dbReference type="InterPro" id="IPR009100">
    <property type="entry name" value="AcylCoA_DH/oxidase_NM_dom_sf"/>
</dbReference>
<dbReference type="InterPro" id="IPR046373">
    <property type="entry name" value="Acyl-CoA_Oxase/DH_mid-dom_sf"/>
</dbReference>
<dbReference type="SUPFAM" id="SSF56645">
    <property type="entry name" value="Acyl-CoA dehydrogenase NM domain-like"/>
    <property type="match status" value="1"/>
</dbReference>
<dbReference type="GO" id="GO:0016627">
    <property type="term" value="F:oxidoreductase activity, acting on the CH-CH group of donors"/>
    <property type="evidence" value="ECO:0007669"/>
    <property type="project" value="InterPro"/>
</dbReference>
<dbReference type="Gene3D" id="2.40.110.10">
    <property type="entry name" value="Butyryl-CoA Dehydrogenase, subunit A, domain 2"/>
    <property type="match status" value="1"/>
</dbReference>
<evidence type="ECO:0000313" key="4">
    <source>
        <dbReference type="Proteomes" id="UP000283644"/>
    </source>
</evidence>
<dbReference type="OrthoDB" id="3765563at2"/>
<sequence length="345" mass="36134">MDSLLHDRVTEVVPRIREEAARTEAERRIPTEVLAALMDAGLFALDPVDDLRLQATERLDVVRLVAGACGSTGWMTANAAAAPWLLAAFASSVRERVRGEPGVDPLVAFSLEPAGRVEERDGELWLSGTWPGVSGATYANWLVLSARRSSSDGPGPVGLVVVPASDCTLTASVDSIGLTAAGAQDVAVSGVALPTDAWTAPEDGSHGPLTPVGALAAMALVGAAQGALDEHLQQVRRRVDITHGGEDVSAAGLSPARIGRAASQLDAAVHVLVARMPDPDGLPQEPLEQQRFAVERAVEGAELVFSSVRGHALDNGDPVARLWRDVQVGAHHTRALLGWLRTLGS</sequence>